<dbReference type="InterPro" id="IPR006195">
    <property type="entry name" value="aa-tRNA-synth_II"/>
</dbReference>
<evidence type="ECO:0000259" key="5">
    <source>
        <dbReference type="PROSITE" id="PS50862"/>
    </source>
</evidence>
<dbReference type="Pfam" id="PF13393">
    <property type="entry name" value="tRNA-synt_His"/>
    <property type="match status" value="1"/>
</dbReference>
<gene>
    <name evidence="6" type="ORF">ENX03_02980</name>
</gene>
<feature type="region of interest" description="Disordered" evidence="4">
    <location>
        <begin position="1"/>
        <end position="24"/>
    </location>
</feature>
<feature type="binding site" evidence="3">
    <location>
        <position position="126"/>
    </location>
    <ligand>
        <name>L-histidine</name>
        <dbReference type="ChEBI" id="CHEBI:57595"/>
    </ligand>
</feature>
<feature type="binding site" evidence="3">
    <location>
        <begin position="96"/>
        <end position="98"/>
    </location>
    <ligand>
        <name>L-histidine</name>
        <dbReference type="ChEBI" id="CHEBI:57595"/>
    </ligand>
</feature>
<protein>
    <recommendedName>
        <fullName evidence="2">Histidine--tRNA ligase</fullName>
    </recommendedName>
</protein>
<dbReference type="AlphaFoldDB" id="A0A7C3QVU3"/>
<comment type="caution">
    <text evidence="6">The sequence shown here is derived from an EMBL/GenBank/DDBJ whole genome shotgun (WGS) entry which is preliminary data.</text>
</comment>
<dbReference type="GO" id="GO:0006427">
    <property type="term" value="P:histidyl-tRNA aminoacylation"/>
    <property type="evidence" value="ECO:0007669"/>
    <property type="project" value="TreeGrafter"/>
</dbReference>
<evidence type="ECO:0000256" key="4">
    <source>
        <dbReference type="SAM" id="MobiDB-lite"/>
    </source>
</evidence>
<dbReference type="SUPFAM" id="SSF55681">
    <property type="entry name" value="Class II aaRS and biotin synthetases"/>
    <property type="match status" value="1"/>
</dbReference>
<dbReference type="InterPro" id="IPR041715">
    <property type="entry name" value="HisRS-like_core"/>
</dbReference>
<dbReference type="PANTHER" id="PTHR43707">
    <property type="entry name" value="HISTIDYL-TRNA SYNTHETASE"/>
    <property type="match status" value="1"/>
</dbReference>
<organism evidence="6">
    <name type="scientific">Leptospirillum ferriphilum</name>
    <dbReference type="NCBI Taxonomy" id="178606"/>
    <lineage>
        <taxon>Bacteria</taxon>
        <taxon>Pseudomonadati</taxon>
        <taxon>Nitrospirota</taxon>
        <taxon>Nitrospiria</taxon>
        <taxon>Nitrospirales</taxon>
        <taxon>Nitrospiraceae</taxon>
        <taxon>Leptospirillum</taxon>
    </lineage>
</organism>
<evidence type="ECO:0000256" key="2">
    <source>
        <dbReference type="ARBA" id="ARBA00017399"/>
    </source>
</evidence>
<feature type="compositionally biased region" description="Low complexity" evidence="4">
    <location>
        <begin position="1"/>
        <end position="11"/>
    </location>
</feature>
<proteinExistence type="predicted"/>
<feature type="binding site" evidence="3">
    <location>
        <begin position="295"/>
        <end position="296"/>
    </location>
    <ligand>
        <name>L-histidine</name>
        <dbReference type="ChEBI" id="CHEBI:57595"/>
    </ligand>
</feature>
<dbReference type="GO" id="GO:0004821">
    <property type="term" value="F:histidine-tRNA ligase activity"/>
    <property type="evidence" value="ECO:0007669"/>
    <property type="project" value="TreeGrafter"/>
</dbReference>
<evidence type="ECO:0000256" key="3">
    <source>
        <dbReference type="PIRSR" id="PIRSR001549-1"/>
    </source>
</evidence>
<dbReference type="PROSITE" id="PS50862">
    <property type="entry name" value="AA_TRNA_LIGASE_II"/>
    <property type="match status" value="1"/>
</dbReference>
<dbReference type="EMBL" id="DTMM01000066">
    <property type="protein sequence ID" value="HFT92908.1"/>
    <property type="molecule type" value="Genomic_DNA"/>
</dbReference>
<feature type="binding site" evidence="3">
    <location>
        <position position="139"/>
    </location>
    <ligand>
        <name>L-histidine</name>
        <dbReference type="ChEBI" id="CHEBI:57595"/>
    </ligand>
</feature>
<evidence type="ECO:0000256" key="1">
    <source>
        <dbReference type="ARBA" id="ARBA00011738"/>
    </source>
</evidence>
<dbReference type="InterPro" id="IPR004516">
    <property type="entry name" value="HisRS/HisZ"/>
</dbReference>
<dbReference type="Gene3D" id="3.30.930.10">
    <property type="entry name" value="Bira Bifunctional Protein, Domain 2"/>
    <property type="match status" value="1"/>
</dbReference>
<dbReference type="PANTHER" id="PTHR43707:SF1">
    <property type="entry name" value="HISTIDINE--TRNA LIGASE, MITOCHONDRIAL-RELATED"/>
    <property type="match status" value="1"/>
</dbReference>
<dbReference type="PIRSF" id="PIRSF001549">
    <property type="entry name" value="His-tRNA_synth"/>
    <property type="match status" value="1"/>
</dbReference>
<feature type="domain" description="Aminoacyl-transfer RNA synthetases class-II family profile" evidence="5">
    <location>
        <begin position="46"/>
        <end position="363"/>
    </location>
</feature>
<feature type="binding site" evidence="3">
    <location>
        <position position="143"/>
    </location>
    <ligand>
        <name>L-histidine</name>
        <dbReference type="ChEBI" id="CHEBI:57595"/>
    </ligand>
</feature>
<dbReference type="InterPro" id="IPR045864">
    <property type="entry name" value="aa-tRNA-synth_II/BPL/LPL"/>
</dbReference>
<evidence type="ECO:0000313" key="6">
    <source>
        <dbReference type="EMBL" id="HFT92908.1"/>
    </source>
</evidence>
<sequence>MRTSNSSSNTRSKGEKITRGHTPKGVGPVFSRVASLRRETTTRLLRLFSLWGYTEITLPAFEYLDSLAPGLDPVLQHKAYTLQDRGSGHVLLLRPDATAQIARLVAQGQEDSSNVQRYAYSTTVFRHEDHHILERELLQTGVELFGLPGGYADWEILELCLEGVRILNLALPVLSVSHAGLQKSLIQFVGQNLSSNSMENLKRYFYAHDSAAMKEIIGQSKNLSRSLANALDMMLGRTYPVQDALRLLKVDPVFRLSSDIEREAGALSEILLLASTGNLMDRIRVDFALNPAGPYYSGMVFHLYVDGTSQELASGGRYDTLPALFGKNIPATGFAYHLNRIETLLGYENESPQQDFLEVQLFPAEDGARKKLIACANELREHGVRVSYRIDSITVENEKRAHPLLFWTGNDFILALPEGKPVYFQEPDAPGVLSRIRKR</sequence>
<comment type="subunit">
    <text evidence="1">Homodimer.</text>
</comment>
<reference evidence="6" key="1">
    <citation type="journal article" date="2020" name="mSystems">
        <title>Genome- and Community-Level Interaction Insights into Carbon Utilization and Element Cycling Functions of Hydrothermarchaeota in Hydrothermal Sediment.</title>
        <authorList>
            <person name="Zhou Z."/>
            <person name="Liu Y."/>
            <person name="Xu W."/>
            <person name="Pan J."/>
            <person name="Luo Z.H."/>
            <person name="Li M."/>
        </authorList>
    </citation>
    <scope>NUCLEOTIDE SEQUENCE [LARGE SCALE GENOMIC DNA]</scope>
    <source>
        <strain evidence="6">SpSt-902</strain>
    </source>
</reference>
<dbReference type="GO" id="GO:0005737">
    <property type="term" value="C:cytoplasm"/>
    <property type="evidence" value="ECO:0007669"/>
    <property type="project" value="InterPro"/>
</dbReference>
<name>A0A7C3QVU3_9BACT</name>
<accession>A0A7C3QVU3</accession>